<keyword evidence="1" id="KW-0812">Transmembrane</keyword>
<dbReference type="EMBL" id="ADBJ01000038">
    <property type="protein sequence ID" value="EFA78003.1"/>
    <property type="molecule type" value="Genomic_DNA"/>
</dbReference>
<keyword evidence="1" id="KW-0472">Membrane</keyword>
<dbReference type="Proteomes" id="UP000001396">
    <property type="component" value="Unassembled WGS sequence"/>
</dbReference>
<dbReference type="RefSeq" id="XP_020430131.1">
    <property type="nucleotide sequence ID" value="XM_020579456.1"/>
</dbReference>
<dbReference type="GO" id="GO:0090729">
    <property type="term" value="F:toxin activity"/>
    <property type="evidence" value="ECO:0007669"/>
    <property type="project" value="InterPro"/>
</dbReference>
<dbReference type="Gene3D" id="1.20.190.10">
    <property type="entry name" value="Pesticidal crystal protein, N-terminal domain"/>
    <property type="match status" value="1"/>
</dbReference>
<evidence type="ECO:0000313" key="4">
    <source>
        <dbReference type="Proteomes" id="UP000001396"/>
    </source>
</evidence>
<protein>
    <recommendedName>
        <fullName evidence="2">Pesticidal crystal protein domain-containing protein</fullName>
    </recommendedName>
</protein>
<reference evidence="3 4" key="1">
    <citation type="journal article" date="2011" name="Genome Res.">
        <title>Phylogeny-wide analysis of social amoeba genomes highlights ancient origins for complex intercellular communication.</title>
        <authorList>
            <person name="Heidel A.J."/>
            <person name="Lawal H.M."/>
            <person name="Felder M."/>
            <person name="Schilde C."/>
            <person name="Helps N.R."/>
            <person name="Tunggal B."/>
            <person name="Rivero F."/>
            <person name="John U."/>
            <person name="Schleicher M."/>
            <person name="Eichinger L."/>
            <person name="Platzer M."/>
            <person name="Noegel A.A."/>
            <person name="Schaap P."/>
            <person name="Gloeckner G."/>
        </authorList>
    </citation>
    <scope>NUCLEOTIDE SEQUENCE [LARGE SCALE GENOMIC DNA]</scope>
    <source>
        <strain evidence="4">ATCC 26659 / Pp 5 / PN500</strain>
    </source>
</reference>
<dbReference type="InterPro" id="IPR036716">
    <property type="entry name" value="Pest_crys_N_sf"/>
</dbReference>
<dbReference type="InterPro" id="IPR005639">
    <property type="entry name" value="Pest_crys_dom_I"/>
</dbReference>
<dbReference type="InParanoid" id="D3BJC3"/>
<dbReference type="InterPro" id="IPR038979">
    <property type="entry name" value="Pest_crys"/>
</dbReference>
<dbReference type="Pfam" id="PF03945">
    <property type="entry name" value="Endotoxin_N"/>
    <property type="match status" value="1"/>
</dbReference>
<name>D3BJC3_HETP5</name>
<accession>D3BJC3</accession>
<organism evidence="3 4">
    <name type="scientific">Heterostelium pallidum (strain ATCC 26659 / Pp 5 / PN500)</name>
    <name type="common">Cellular slime mold</name>
    <name type="synonym">Polysphondylium pallidum</name>
    <dbReference type="NCBI Taxonomy" id="670386"/>
    <lineage>
        <taxon>Eukaryota</taxon>
        <taxon>Amoebozoa</taxon>
        <taxon>Evosea</taxon>
        <taxon>Eumycetozoa</taxon>
        <taxon>Dictyostelia</taxon>
        <taxon>Acytosteliales</taxon>
        <taxon>Acytosteliaceae</taxon>
        <taxon>Heterostelium</taxon>
    </lineage>
</organism>
<feature type="domain" description="Pesticidal crystal protein" evidence="2">
    <location>
        <begin position="124"/>
        <end position="311"/>
    </location>
</feature>
<evidence type="ECO:0000313" key="3">
    <source>
        <dbReference type="EMBL" id="EFA78003.1"/>
    </source>
</evidence>
<dbReference type="PANTHER" id="PTHR37003">
    <property type="entry name" value="ENDOTOXIN_N DOMAIN-CONTAINING PROTEIN-RELATED"/>
    <property type="match status" value="1"/>
</dbReference>
<dbReference type="GeneID" id="31364127"/>
<dbReference type="SUPFAM" id="SSF56849">
    <property type="entry name" value="delta-Endotoxin (insectocide), N-terminal domain"/>
    <property type="match status" value="1"/>
</dbReference>
<dbReference type="AlphaFoldDB" id="D3BJC3"/>
<dbReference type="GO" id="GO:0001907">
    <property type="term" value="P:symbiont-mediated killing of host cell"/>
    <property type="evidence" value="ECO:0007669"/>
    <property type="project" value="InterPro"/>
</dbReference>
<keyword evidence="1" id="KW-1133">Transmembrane helix</keyword>
<sequence>MSQFEGLNRLDTFLKTTKNWERYEIGQAILKDLTKNDYLQSTRVIMDFIQAGKPAQSEFPSTSEWMMDYAGLSMTTASCFFYALSGSLAFPVTAGALCVLWAVITLAKKYIDASGLPTPGQDMTPDHEKAFQTALRSIIGTEIQTYDSDLLIAFYQSAQKRLKDLSIALQILVQSNYTDAQVKSRIPDLYRTAENALFDVMTQCAKESTDIGSLPMYAYANTIRMFLIRDALLFGEKQWGMSPVILRKNDLEQNMASSLNQGLAHVRAVYAKAEARCIANDGRNDVNTFNKLMQLRNHMVKYVFQFANLWEYIAAEPYNTFIYPQRSHLLMSKVVGCPVKPGTSESILTAKNYYRADLEQLKQFVANDRTLYWRGQPHGFYGQTDILGHSISWLQNSYHEPTLLTPPDIRSAGLDDKAYVSNRYGVSTDTQSTYQDGIYFDGFQVEYDLIPRDITVFKGKGIHTFQQNWTHGGNNLTDGSPEWSWHLRQDQYDFANITTVNKYIVPKDLTVEQVGKLANIQSIPNVKEVFAFEHYKLHSLFSFGVNQHYQSIDSLAATFMPIDAFGVNYAINPVPNEVHATLIDAVRAQTFSSTTPPLIVPDGIMPGVPYVQINAGNTLSYEIHFKGENNVWKDFKLNLISMEEPTSAQIKINIEGYDLETMTTQPNKRITEGREIFRMQGVSYTVINIQLLSGSIKLRSLMLVPQK</sequence>
<comment type="caution">
    <text evidence="3">The sequence shown here is derived from an EMBL/GenBank/DDBJ whole genome shotgun (WGS) entry which is preliminary data.</text>
</comment>
<dbReference type="PANTHER" id="PTHR37003:SF2">
    <property type="entry name" value="PESTICIDAL CRYSTAL PROTEIN N-TERMINAL DOMAIN-CONTAINING PROTEIN"/>
    <property type="match status" value="1"/>
</dbReference>
<evidence type="ECO:0000256" key="1">
    <source>
        <dbReference type="SAM" id="Phobius"/>
    </source>
</evidence>
<feature type="transmembrane region" description="Helical" evidence="1">
    <location>
        <begin position="79"/>
        <end position="104"/>
    </location>
</feature>
<keyword evidence="4" id="KW-1185">Reference proteome</keyword>
<evidence type="ECO:0000259" key="2">
    <source>
        <dbReference type="Pfam" id="PF03945"/>
    </source>
</evidence>
<gene>
    <name evidence="3" type="ORF">PPL_08648</name>
</gene>
<proteinExistence type="predicted"/>